<feature type="domain" description="Methylase-associated X1" evidence="2">
    <location>
        <begin position="41"/>
        <end position="169"/>
    </location>
</feature>
<protein>
    <recommendedName>
        <fullName evidence="5">HNH nuclease domain-containing protein</fullName>
    </recommendedName>
</protein>
<dbReference type="EMBL" id="UGVE01000001">
    <property type="protein sequence ID" value="SUD95939.1"/>
    <property type="molecule type" value="Genomic_DNA"/>
</dbReference>
<dbReference type="RefSeq" id="WP_115044306.1">
    <property type="nucleotide sequence ID" value="NZ_BAAAEC010000017.1"/>
</dbReference>
<reference evidence="3 4" key="1">
    <citation type="submission" date="2018-06" db="EMBL/GenBank/DDBJ databases">
        <authorList>
            <consortium name="Pathogen Informatics"/>
            <person name="Doyle S."/>
        </authorList>
    </citation>
    <scope>NUCLEOTIDE SEQUENCE [LARGE SCALE GENOMIC DNA]</scope>
    <source>
        <strain evidence="3 4">NCTC10894</strain>
    </source>
</reference>
<evidence type="ECO:0000259" key="2">
    <source>
        <dbReference type="Pfam" id="PF20296"/>
    </source>
</evidence>
<name>A0AAJ4ZIG5_9RALS</name>
<organism evidence="3 4">
    <name type="scientific">Ralstonia mannitolilytica</name>
    <dbReference type="NCBI Taxonomy" id="105219"/>
    <lineage>
        <taxon>Bacteria</taxon>
        <taxon>Pseudomonadati</taxon>
        <taxon>Pseudomonadota</taxon>
        <taxon>Betaproteobacteria</taxon>
        <taxon>Burkholderiales</taxon>
        <taxon>Burkholderiaceae</taxon>
        <taxon>Ralstonia</taxon>
    </lineage>
</organism>
<feature type="domain" description="HNH nuclease" evidence="1">
    <location>
        <begin position="255"/>
        <end position="304"/>
    </location>
</feature>
<dbReference type="AlphaFoldDB" id="A0AAJ4ZIG5"/>
<evidence type="ECO:0000313" key="3">
    <source>
        <dbReference type="EMBL" id="SUD95939.1"/>
    </source>
</evidence>
<dbReference type="Proteomes" id="UP000255008">
    <property type="component" value="Unassembled WGS sequence"/>
</dbReference>
<dbReference type="InterPro" id="IPR046894">
    <property type="entry name" value="MTaX1"/>
</dbReference>
<evidence type="ECO:0008006" key="5">
    <source>
        <dbReference type="Google" id="ProtNLM"/>
    </source>
</evidence>
<sequence length="352" mass="38089">MTAIPQILAALQAAGVPIRLDSRSTYQGCIGSVDNYPRPLKLYAWQVTDNGRATGIVRPADERRIQAIASGTQTIHASDDPETVVLGWCDEYTPEPIIVAFNPYGVSRRVTEKVDSKLAAGASSARASDSQQFRQALLDEALANGIAVGRNQHGEYVVAMRPQRFLDYLNNYKATYHPSAPPPVVQQTTGRSMLDLVAEAEVEGAAPVDAVDVELPTTFDPASIADGRERVAREIAIRRGQAQFRNQLLRAYGCCAMSGCTVVPALEAAHIVPYQGPGTNHLANGLLLRADLHTLFDLGLLAVDHETLAIVVSSDLNGTEYETLRGQSLNLGRRLAFPSRAALQEHRRLAGI</sequence>
<comment type="caution">
    <text evidence="3">The sequence shown here is derived from an EMBL/GenBank/DDBJ whole genome shotgun (WGS) entry which is preliminary data.</text>
</comment>
<gene>
    <name evidence="3" type="ORF">NCTC10894_00269</name>
</gene>
<proteinExistence type="predicted"/>
<dbReference type="Pfam" id="PF20296">
    <property type="entry name" value="MTaX1"/>
    <property type="match status" value="1"/>
</dbReference>
<evidence type="ECO:0000259" key="1">
    <source>
        <dbReference type="Pfam" id="PF13391"/>
    </source>
</evidence>
<dbReference type="InterPro" id="IPR003615">
    <property type="entry name" value="HNH_nuc"/>
</dbReference>
<accession>A0AAJ4ZIG5</accession>
<dbReference type="Pfam" id="PF13391">
    <property type="entry name" value="HNH_2"/>
    <property type="match status" value="1"/>
</dbReference>
<evidence type="ECO:0000313" key="4">
    <source>
        <dbReference type="Proteomes" id="UP000255008"/>
    </source>
</evidence>